<name>A0A2P2QHS7_RHIMU</name>
<organism evidence="1">
    <name type="scientific">Rhizophora mucronata</name>
    <name type="common">Asiatic mangrove</name>
    <dbReference type="NCBI Taxonomy" id="61149"/>
    <lineage>
        <taxon>Eukaryota</taxon>
        <taxon>Viridiplantae</taxon>
        <taxon>Streptophyta</taxon>
        <taxon>Embryophyta</taxon>
        <taxon>Tracheophyta</taxon>
        <taxon>Spermatophyta</taxon>
        <taxon>Magnoliopsida</taxon>
        <taxon>eudicotyledons</taxon>
        <taxon>Gunneridae</taxon>
        <taxon>Pentapetalae</taxon>
        <taxon>rosids</taxon>
        <taxon>fabids</taxon>
        <taxon>Malpighiales</taxon>
        <taxon>Rhizophoraceae</taxon>
        <taxon>Rhizophora</taxon>
    </lineage>
</organism>
<accession>A0A2P2QHS7</accession>
<dbReference type="EMBL" id="GGEC01085973">
    <property type="protein sequence ID" value="MBX66457.1"/>
    <property type="molecule type" value="Transcribed_RNA"/>
</dbReference>
<proteinExistence type="predicted"/>
<protein>
    <submittedName>
        <fullName evidence="1">Uncharacterized protein</fullName>
    </submittedName>
</protein>
<dbReference type="AlphaFoldDB" id="A0A2P2QHS7"/>
<sequence length="38" mass="4312">MHQKTMVMNTPTLALLLAALSSLLTIYPKPSHNRCIFR</sequence>
<evidence type="ECO:0000313" key="1">
    <source>
        <dbReference type="EMBL" id="MBX66457.1"/>
    </source>
</evidence>
<reference evidence="1" key="1">
    <citation type="submission" date="2018-02" db="EMBL/GenBank/DDBJ databases">
        <title>Rhizophora mucronata_Transcriptome.</title>
        <authorList>
            <person name="Meera S.P."/>
            <person name="Sreeshan A."/>
            <person name="Augustine A."/>
        </authorList>
    </citation>
    <scope>NUCLEOTIDE SEQUENCE</scope>
    <source>
        <tissue evidence="1">Leaf</tissue>
    </source>
</reference>